<accession>A0A0C9VLU7</accession>
<gene>
    <name evidence="2" type="ORF">HYDPIDRAFT_34029</name>
</gene>
<feature type="compositionally biased region" description="Polar residues" evidence="1">
    <location>
        <begin position="1"/>
        <end position="10"/>
    </location>
</feature>
<sequence>ENLPSTTNPHLTRPKPRAPTKKTLDTNQNPDDAFSLRKRLQPPSSHRSDTGPLSAPSADLLAAEEGRSGTSPDASRLWEALPAQRNPSGISANGSTISRQESAATHSKYNHYPPRQPPTIHYDRPGIPVRGMQGDVYRQQQDGHVDYNDLHAPYAGTFQPMGSPYPQFRVPYPKMENSQVPPSALPPQGDSQGHGGYVNTVPTYGDTSGYYYRGQPDSQFRPMPVIRRSPYPEAVARPGPSAYTNPPADHANNVGEGRLHSEHAAPQPKSSSSE</sequence>
<evidence type="ECO:0000256" key="1">
    <source>
        <dbReference type="SAM" id="MobiDB-lite"/>
    </source>
</evidence>
<dbReference type="Proteomes" id="UP000053820">
    <property type="component" value="Unassembled WGS sequence"/>
</dbReference>
<reference evidence="2 3" key="1">
    <citation type="submission" date="2014-04" db="EMBL/GenBank/DDBJ databases">
        <title>Evolutionary Origins and Diversification of the Mycorrhizal Mutualists.</title>
        <authorList>
            <consortium name="DOE Joint Genome Institute"/>
            <consortium name="Mycorrhizal Genomics Consortium"/>
            <person name="Kohler A."/>
            <person name="Kuo A."/>
            <person name="Nagy L.G."/>
            <person name="Floudas D."/>
            <person name="Copeland A."/>
            <person name="Barry K.W."/>
            <person name="Cichocki N."/>
            <person name="Veneault-Fourrey C."/>
            <person name="LaButti K."/>
            <person name="Lindquist E.A."/>
            <person name="Lipzen A."/>
            <person name="Lundell T."/>
            <person name="Morin E."/>
            <person name="Murat C."/>
            <person name="Riley R."/>
            <person name="Ohm R."/>
            <person name="Sun H."/>
            <person name="Tunlid A."/>
            <person name="Henrissat B."/>
            <person name="Grigoriev I.V."/>
            <person name="Hibbett D.S."/>
            <person name="Martin F."/>
        </authorList>
    </citation>
    <scope>NUCLEOTIDE SEQUENCE [LARGE SCALE GENOMIC DNA]</scope>
    <source>
        <strain evidence="2 3">MD-312</strain>
    </source>
</reference>
<feature type="region of interest" description="Disordered" evidence="1">
    <location>
        <begin position="158"/>
        <end position="274"/>
    </location>
</feature>
<proteinExistence type="predicted"/>
<dbReference type="EMBL" id="KN839924">
    <property type="protein sequence ID" value="KIJ58585.1"/>
    <property type="molecule type" value="Genomic_DNA"/>
</dbReference>
<dbReference type="HOGENOM" id="CLU_1017616_0_0_1"/>
<feature type="non-terminal residue" evidence="2">
    <location>
        <position position="274"/>
    </location>
</feature>
<feature type="compositionally biased region" description="Polar residues" evidence="1">
    <location>
        <begin position="85"/>
        <end position="107"/>
    </location>
</feature>
<feature type="compositionally biased region" description="Low complexity" evidence="1">
    <location>
        <begin position="52"/>
        <end position="63"/>
    </location>
</feature>
<protein>
    <submittedName>
        <fullName evidence="2">Uncharacterized protein</fullName>
    </submittedName>
</protein>
<feature type="region of interest" description="Disordered" evidence="1">
    <location>
        <begin position="1"/>
        <end position="131"/>
    </location>
</feature>
<organism evidence="2 3">
    <name type="scientific">Hydnomerulius pinastri MD-312</name>
    <dbReference type="NCBI Taxonomy" id="994086"/>
    <lineage>
        <taxon>Eukaryota</taxon>
        <taxon>Fungi</taxon>
        <taxon>Dikarya</taxon>
        <taxon>Basidiomycota</taxon>
        <taxon>Agaricomycotina</taxon>
        <taxon>Agaricomycetes</taxon>
        <taxon>Agaricomycetidae</taxon>
        <taxon>Boletales</taxon>
        <taxon>Boletales incertae sedis</taxon>
        <taxon>Leucogyrophana</taxon>
    </lineage>
</organism>
<keyword evidence="3" id="KW-1185">Reference proteome</keyword>
<evidence type="ECO:0000313" key="2">
    <source>
        <dbReference type="EMBL" id="KIJ58585.1"/>
    </source>
</evidence>
<dbReference type="AlphaFoldDB" id="A0A0C9VLU7"/>
<dbReference type="OrthoDB" id="2693043at2759"/>
<name>A0A0C9VLU7_9AGAM</name>
<evidence type="ECO:0000313" key="3">
    <source>
        <dbReference type="Proteomes" id="UP000053820"/>
    </source>
</evidence>